<dbReference type="GO" id="GO:0016740">
    <property type="term" value="F:transferase activity"/>
    <property type="evidence" value="ECO:0007669"/>
    <property type="project" value="UniProtKB-KW"/>
</dbReference>
<sequence>MKAMILAAGRGNRLRPITDTLPKPLVPLCGKPLIEYHIEKLARSGVEEIIINHAWLGEQIEQTLGDGSRWGVKILYSAEPEGGLETAGGIINALPLLGENPFVLINGDVYCDFDFSDLIAKAQTLAVKEQGQNTDLQLGHLYLVPSPEHNAKGDFGLPEGRAQGPVSEQGDYTFSGLSVLHPQLFADMPVSFIALAPILRQAMQQQSLTASLQTGLWSDIGTLERLQATEALLCPNR</sequence>
<evidence type="ECO:0000313" key="3">
    <source>
        <dbReference type="Proteomes" id="UP000304864"/>
    </source>
</evidence>
<evidence type="ECO:0000259" key="1">
    <source>
        <dbReference type="Pfam" id="PF00483"/>
    </source>
</evidence>
<dbReference type="PANTHER" id="PTHR22572">
    <property type="entry name" value="SUGAR-1-PHOSPHATE GUANYL TRANSFERASE"/>
    <property type="match status" value="1"/>
</dbReference>
<dbReference type="InterPro" id="IPR029044">
    <property type="entry name" value="Nucleotide-diphossugar_trans"/>
</dbReference>
<dbReference type="OrthoDB" id="9788272at2"/>
<keyword evidence="3" id="KW-1185">Reference proteome</keyword>
<dbReference type="InterPro" id="IPR005835">
    <property type="entry name" value="NTP_transferase_dom"/>
</dbReference>
<gene>
    <name evidence="2" type="ORF">FE785_02965</name>
</gene>
<dbReference type="Proteomes" id="UP000304864">
    <property type="component" value="Chromosome"/>
</dbReference>
<dbReference type="NCBIfam" id="NF045761">
    <property type="entry name" value="NAMPUrTaseMurU"/>
    <property type="match status" value="1"/>
</dbReference>
<proteinExistence type="predicted"/>
<evidence type="ECO:0000313" key="2">
    <source>
        <dbReference type="EMBL" id="QCU91094.1"/>
    </source>
</evidence>
<dbReference type="AlphaFoldDB" id="A0A4P9K7I3"/>
<feature type="domain" description="Nucleotidyl transferase" evidence="1">
    <location>
        <begin position="2"/>
        <end position="125"/>
    </location>
</feature>
<reference evidence="2 3" key="1">
    <citation type="submission" date="2019-05" db="EMBL/GenBank/DDBJ databases">
        <title>Thiomicrorhabdus sediminis sp. nov, a novel sulfur-oxidizing bacterium isolated from coastal sediment.</title>
        <authorList>
            <person name="Liu X."/>
        </authorList>
    </citation>
    <scope>NUCLEOTIDE SEQUENCE [LARGE SCALE GENOMIC DNA]</scope>
    <source>
        <strain evidence="2 3">G1</strain>
    </source>
</reference>
<dbReference type="InterPro" id="IPR050486">
    <property type="entry name" value="Mannose-1P_guanyltransferase"/>
</dbReference>
<dbReference type="InterPro" id="IPR054790">
    <property type="entry name" value="MurU"/>
</dbReference>
<keyword evidence="2" id="KW-0808">Transferase</keyword>
<dbReference type="Pfam" id="PF00483">
    <property type="entry name" value="NTP_transferase"/>
    <property type="match status" value="1"/>
</dbReference>
<dbReference type="KEGG" id="thig:FE785_02965"/>
<protein>
    <submittedName>
        <fullName evidence="2">Nucleotidyltransferase family protein</fullName>
    </submittedName>
</protein>
<dbReference type="Gene3D" id="3.90.550.10">
    <property type="entry name" value="Spore Coat Polysaccharide Biosynthesis Protein SpsA, Chain A"/>
    <property type="match status" value="1"/>
</dbReference>
<dbReference type="SUPFAM" id="SSF53448">
    <property type="entry name" value="Nucleotide-diphospho-sugar transferases"/>
    <property type="match status" value="1"/>
</dbReference>
<name>A0A4P9K7I3_9GAMM</name>
<accession>A0A4P9K7I3</accession>
<organism evidence="2 3">
    <name type="scientific">Thiomicrorhabdus sediminis</name>
    <dbReference type="NCBI Taxonomy" id="2580412"/>
    <lineage>
        <taxon>Bacteria</taxon>
        <taxon>Pseudomonadati</taxon>
        <taxon>Pseudomonadota</taxon>
        <taxon>Gammaproteobacteria</taxon>
        <taxon>Thiotrichales</taxon>
        <taxon>Piscirickettsiaceae</taxon>
        <taxon>Thiomicrorhabdus</taxon>
    </lineage>
</organism>
<dbReference type="CDD" id="cd06422">
    <property type="entry name" value="NTP_transferase_like_1"/>
    <property type="match status" value="1"/>
</dbReference>
<dbReference type="EMBL" id="CP040602">
    <property type="protein sequence ID" value="QCU91094.1"/>
    <property type="molecule type" value="Genomic_DNA"/>
</dbReference>